<evidence type="ECO:0000313" key="4">
    <source>
        <dbReference type="Proteomes" id="UP000053477"/>
    </source>
</evidence>
<protein>
    <recommendedName>
        <fullName evidence="2">DUF6589 domain-containing protein</fullName>
    </recommendedName>
</protein>
<evidence type="ECO:0000313" key="3">
    <source>
        <dbReference type="EMBL" id="KLO04433.1"/>
    </source>
</evidence>
<dbReference type="Pfam" id="PF20231">
    <property type="entry name" value="DUF6589"/>
    <property type="match status" value="1"/>
</dbReference>
<keyword evidence="4" id="KW-1185">Reference proteome</keyword>
<dbReference type="Proteomes" id="UP000053477">
    <property type="component" value="Unassembled WGS sequence"/>
</dbReference>
<reference evidence="3 4" key="1">
    <citation type="submission" date="2015-04" db="EMBL/GenBank/DDBJ databases">
        <title>Complete genome sequence of Schizopora paradoxa KUC8140, a cosmopolitan wood degrader in East Asia.</title>
        <authorList>
            <consortium name="DOE Joint Genome Institute"/>
            <person name="Min B."/>
            <person name="Park H."/>
            <person name="Jang Y."/>
            <person name="Kim J.-J."/>
            <person name="Kim K.H."/>
            <person name="Pangilinan J."/>
            <person name="Lipzen A."/>
            <person name="Riley R."/>
            <person name="Grigoriev I.V."/>
            <person name="Spatafora J.W."/>
            <person name="Choi I.-G."/>
        </authorList>
    </citation>
    <scope>NUCLEOTIDE SEQUENCE [LARGE SCALE GENOMIC DNA]</scope>
    <source>
        <strain evidence="3 4">KUC8140</strain>
    </source>
</reference>
<organism evidence="3 4">
    <name type="scientific">Schizopora paradoxa</name>
    <dbReference type="NCBI Taxonomy" id="27342"/>
    <lineage>
        <taxon>Eukaryota</taxon>
        <taxon>Fungi</taxon>
        <taxon>Dikarya</taxon>
        <taxon>Basidiomycota</taxon>
        <taxon>Agaricomycotina</taxon>
        <taxon>Agaricomycetes</taxon>
        <taxon>Hymenochaetales</taxon>
        <taxon>Schizoporaceae</taxon>
        <taxon>Schizopora</taxon>
    </lineage>
</organism>
<dbReference type="InterPro" id="IPR046496">
    <property type="entry name" value="DUF6589"/>
</dbReference>
<name>A0A0H2R4S3_9AGAM</name>
<evidence type="ECO:0000256" key="1">
    <source>
        <dbReference type="SAM" id="MobiDB-lite"/>
    </source>
</evidence>
<feature type="compositionally biased region" description="Acidic residues" evidence="1">
    <location>
        <begin position="11"/>
        <end position="36"/>
    </location>
</feature>
<dbReference type="AlphaFoldDB" id="A0A0H2R4S3"/>
<dbReference type="OrthoDB" id="3251235at2759"/>
<dbReference type="STRING" id="27342.A0A0H2R4S3"/>
<evidence type="ECO:0000259" key="2">
    <source>
        <dbReference type="Pfam" id="PF20231"/>
    </source>
</evidence>
<feature type="compositionally biased region" description="Basic and acidic residues" evidence="1">
    <location>
        <begin position="1"/>
        <end position="10"/>
    </location>
</feature>
<feature type="region of interest" description="Disordered" evidence="1">
    <location>
        <begin position="1"/>
        <end position="58"/>
    </location>
</feature>
<feature type="domain" description="DUF6589" evidence="2">
    <location>
        <begin position="368"/>
        <end position="780"/>
    </location>
</feature>
<proteinExistence type="predicted"/>
<sequence length="857" mass="97368">MPHDDMAPEDRSDDSDAEFLPDEDELGYNSDADSDVENGALPTFQDDVEEPPHPSGNYESIRAQTARLCNKTWPTVDQTVLKVLEFMKKNDIDLALLLRAVLWGTPECTTNRHIMYARTALLNSIELQAIIEHLWKPPRPPGGKNIRPRGAKVVMEDVAKKIVTEVIQKEMCALTLLVETQSTTIRSADITSVNIDSLGIEMKAASPTLWSLLDTVACSEEQRKRNKKKRPEKIITVALSMLLYSQNRNCNRLQKIFAMYFKFRNIAIRGYDTLHAMGLAMSSTWAAENIKAIGRESMEAVAKYVENIFFILMHDNVNINHIAYSQRLKNQTHFDSGAAGTVVFKMDTTKPSPTAVEEICKTREEGLENPLSFEDIAALEMEGAEALVPHMDYQILEFLIESPEFDLETYLQKDDPIFSPPPAIQQLPFGEEHTAMQFILRTVHQEEASYEGNDKLIEEWLRQLKMDTPEARTKLALEGAIHFVGDQLTVERLRGLYTLRAEDDDSYDRMDFLLSFFGWFHLKKCFGNTLHKQYLGSARSRGLKHAFALLKKRGLNNVSTKGPFHHHLNEALHHITCAHIRACWLVVGQSEKLSDLRSQSPQKLRELAGRILRQHASSIALAYMDNELETQQDQLRREMVMFNRDALHYVLLVKAIKHGDVGIMNAMIPYLLFRFVGGGNKNYSGEMIELLQTLHRELPKTEAELVRRHCWLLNFKGKPDSFLPHDEAQEHNIKDIKDINLGPNGGWRLLNELSPALSIVQHVHDHIEGEFRVLGRGKKHTSPSKQHDVSTLMKAYVDSEVHVHKPGRKAIGNEIEDIVNKGVLAVQTGDFLAKWDEKRSFVRSKEQNLDSSSESSG</sequence>
<dbReference type="EMBL" id="KQ086544">
    <property type="protein sequence ID" value="KLO04433.1"/>
    <property type="molecule type" value="Genomic_DNA"/>
</dbReference>
<dbReference type="InParanoid" id="A0A0H2R4S3"/>
<accession>A0A0H2R4S3</accession>
<gene>
    <name evidence="3" type="ORF">SCHPADRAFT_947696</name>
</gene>